<dbReference type="Pfam" id="PF09250">
    <property type="entry name" value="Prim-Pol"/>
    <property type="match status" value="1"/>
</dbReference>
<organism evidence="2 3">
    <name type="scientific">Pseudonocardia acidicola</name>
    <dbReference type="NCBI Taxonomy" id="2724939"/>
    <lineage>
        <taxon>Bacteria</taxon>
        <taxon>Bacillati</taxon>
        <taxon>Actinomycetota</taxon>
        <taxon>Actinomycetes</taxon>
        <taxon>Pseudonocardiales</taxon>
        <taxon>Pseudonocardiaceae</taxon>
        <taxon>Pseudonocardia</taxon>
    </lineage>
</organism>
<comment type="caution">
    <text evidence="2">The sequence shown here is derived from an EMBL/GenBank/DDBJ whole genome shotgun (WGS) entry which is preliminary data.</text>
</comment>
<name>A0ABX1SAT2_9PSEU</name>
<gene>
    <name evidence="2" type="ORF">HF526_11760</name>
</gene>
<evidence type="ECO:0000313" key="2">
    <source>
        <dbReference type="EMBL" id="NMH97982.1"/>
    </source>
</evidence>
<dbReference type="SMART" id="SM00943">
    <property type="entry name" value="Prim-Pol"/>
    <property type="match status" value="1"/>
</dbReference>
<dbReference type="SUPFAM" id="SSF56747">
    <property type="entry name" value="Prim-pol domain"/>
    <property type="match status" value="1"/>
</dbReference>
<proteinExistence type="predicted"/>
<dbReference type="Gene3D" id="3.30.720.160">
    <property type="entry name" value="Bifunctional DNA primase/polymerase, N-terminal"/>
    <property type="match status" value="1"/>
</dbReference>
<evidence type="ECO:0000259" key="1">
    <source>
        <dbReference type="SMART" id="SM00943"/>
    </source>
</evidence>
<protein>
    <submittedName>
        <fullName evidence="2">Bifunctional DNA primase/polymerase</fullName>
    </submittedName>
</protein>
<accession>A0ABX1SAT2</accession>
<reference evidence="2 3" key="1">
    <citation type="submission" date="2020-04" db="EMBL/GenBank/DDBJ databases">
        <authorList>
            <person name="Klaysubun C."/>
            <person name="Duangmal K."/>
            <person name="Lipun K."/>
        </authorList>
    </citation>
    <scope>NUCLEOTIDE SEQUENCE [LARGE SCALE GENOMIC DNA]</scope>
    <source>
        <strain evidence="2 3">K10HN5</strain>
    </source>
</reference>
<dbReference type="RefSeq" id="WP_169381423.1">
    <property type="nucleotide sequence ID" value="NZ_JAAXLA010000017.1"/>
</dbReference>
<sequence length="298" mass="31849">MATPELMRVALAHAARGWRVFPLRPNDKRPAIRDWETRATTDPFRIRRAWERGPFGIGIACGPSRLVVLDLDRPKPDTVRPQEWDRPGINDGADVLAALAKRHGADVPLDTYAVQTGSGGEHLYFTAPAGARIRNSAGRLGWLLDVRGEGGYVVAAGSVVRRRRYRASDAPVAVLPAWLTTLLAEPQSDGNAPPGADFGPLLDIVGRRSAYVAAALRGELNKVLAARPGHRNHTLNAAAFALGQLVGTGLLPRGLAAAALAEASTAIGLPLFEADRTIRSGLNAGARTPRRTILEGRT</sequence>
<dbReference type="InterPro" id="IPR015330">
    <property type="entry name" value="DNA_primase/pol_bifunc_N"/>
</dbReference>
<keyword evidence="3" id="KW-1185">Reference proteome</keyword>
<evidence type="ECO:0000313" key="3">
    <source>
        <dbReference type="Proteomes" id="UP000820669"/>
    </source>
</evidence>
<dbReference type="Proteomes" id="UP000820669">
    <property type="component" value="Unassembled WGS sequence"/>
</dbReference>
<feature type="domain" description="DNA primase/polymerase bifunctional N-terminal" evidence="1">
    <location>
        <begin position="10"/>
        <end position="179"/>
    </location>
</feature>
<dbReference type="EMBL" id="JAAXLA010000017">
    <property type="protein sequence ID" value="NMH97982.1"/>
    <property type="molecule type" value="Genomic_DNA"/>
</dbReference>
<dbReference type="CDD" id="cd04859">
    <property type="entry name" value="Prim_Pol"/>
    <property type="match status" value="1"/>
</dbReference>